<gene>
    <name evidence="2" type="ORF">Poly21_05670</name>
</gene>
<evidence type="ECO:0000256" key="1">
    <source>
        <dbReference type="SAM" id="MobiDB-lite"/>
    </source>
</evidence>
<organism evidence="2 3">
    <name type="scientific">Allorhodopirellula heiligendammensis</name>
    <dbReference type="NCBI Taxonomy" id="2714739"/>
    <lineage>
        <taxon>Bacteria</taxon>
        <taxon>Pseudomonadati</taxon>
        <taxon>Planctomycetota</taxon>
        <taxon>Planctomycetia</taxon>
        <taxon>Pirellulales</taxon>
        <taxon>Pirellulaceae</taxon>
        <taxon>Allorhodopirellula</taxon>
    </lineage>
</organism>
<accession>A0A5C6C2V1</accession>
<proteinExistence type="predicted"/>
<sequence length="100" mass="10784">MLPWIDSVLTAVGVGLWFLHSAASLVDWTRESTSRQPARYPLTLTNTMKPIFTALLLLLAMVCSVGCGSGEAKPAVESDELSQWVSENPAPEEVPLAGEK</sequence>
<protein>
    <submittedName>
        <fullName evidence="2">Uncharacterized protein</fullName>
    </submittedName>
</protein>
<feature type="region of interest" description="Disordered" evidence="1">
    <location>
        <begin position="78"/>
        <end position="100"/>
    </location>
</feature>
<evidence type="ECO:0000313" key="3">
    <source>
        <dbReference type="Proteomes" id="UP000319908"/>
    </source>
</evidence>
<dbReference type="AlphaFoldDB" id="A0A5C6C2V1"/>
<dbReference type="EMBL" id="SJPU01000001">
    <property type="protein sequence ID" value="TWU18405.1"/>
    <property type="molecule type" value="Genomic_DNA"/>
</dbReference>
<evidence type="ECO:0000313" key="2">
    <source>
        <dbReference type="EMBL" id="TWU18405.1"/>
    </source>
</evidence>
<name>A0A5C6C2V1_9BACT</name>
<comment type="caution">
    <text evidence="2">The sequence shown here is derived from an EMBL/GenBank/DDBJ whole genome shotgun (WGS) entry which is preliminary data.</text>
</comment>
<keyword evidence="3" id="KW-1185">Reference proteome</keyword>
<dbReference type="Proteomes" id="UP000319908">
    <property type="component" value="Unassembled WGS sequence"/>
</dbReference>
<reference evidence="2 3" key="1">
    <citation type="journal article" date="2020" name="Antonie Van Leeuwenhoek">
        <title>Rhodopirellula heiligendammensis sp. nov., Rhodopirellula pilleata sp. nov., and Rhodopirellula solitaria sp. nov. isolated from natural or artificial marine surfaces in Northern Germany and California, USA, and emended description of the genus Rhodopirellula.</title>
        <authorList>
            <person name="Kallscheuer N."/>
            <person name="Wiegand S."/>
            <person name="Jogler M."/>
            <person name="Boedeker C."/>
            <person name="Peeters S.H."/>
            <person name="Rast P."/>
            <person name="Heuer A."/>
            <person name="Jetten M.S.M."/>
            <person name="Rohde M."/>
            <person name="Jogler C."/>
        </authorList>
    </citation>
    <scope>NUCLEOTIDE SEQUENCE [LARGE SCALE GENOMIC DNA]</scope>
    <source>
        <strain evidence="2 3">Poly21</strain>
    </source>
</reference>